<keyword evidence="1" id="KW-0539">Nucleus</keyword>
<sequence length="1572" mass="178881">MVDLQITENDNSSFPSNIVESLVHHPFSYILPKQDLVSFAGPFHIKFSSDELSLSQETFVPADSSNDDVLMDQILKELDTPAEDLKYVKFKKPAMKLAVSAKEGVKPILQSTSFPTIEKQVLEKTEPVTNIQWTRPSLKVKRIKLNDTPDDLKADRFFKSARKRGPLTDGDSTFDQTTDLKSSLETSHNQELNRDVPVTSGDFVKLATTNITNLVDNIGQEDTFNFSDSSLWLSYFSSDASYNLPFDHILNIETIQLLEDNINRLSVAKAFENFEIDTLLRLQVITSRSVIYALSISWSKLSDSTDIQEKNCLIHLACNVLKASNILLRLLSSGRPEKQLYLESYPKLVLDFIFMLTDEVLLMKNHEIASDCELRHFDILLQQISFLFDTISSYVEASPLDEHVIIRLEYFSFNIMFHDQEEKPLSAFLDPLYDMLKASASNIIYSIFYKHVDQREFILTEIANSMTKLPLHKVAARKFRLTSGINVQLVSSLFVRLIQTSHISDYVFDSSYWKLVSDHRSAAKSRNFEELNSQFYDHVTSITNETASMSNQISGLLITRLAGNPDSLNKKSFELLLEDLLAMLSYPEYSGAETLLESLMSTLLYVCNSDKYSNTLDFFAMEMVRVISSKILSLRSTTKNSVRFSTKMSEQNFSDITDDYLAVLYYLKEDTDSCQNNSYNFLLTKLFVAIRSLSKSIDDIPEATRCSESCYQGLSSLSSKIEALEIRLIRSLNSEDSIESRGSCSYSKVLEVYRNVLLSQRISSYYESFQNLIVKKLDDSKAKSRKGAVKHLQLIIGSDPSLLNAGSIKSSIVSALNESFSSVRDSMLDLIGAFIDSHPEIIKEYYVIVCDKIGDPSISVRRKSMNLAIRMYTNIENRGVKALISERLLRRLDDEEESIVDLATKSLLNMWFYSMIKDWDSQLQKGNKKVIMTRVDNIVDVINANDRNWAYFERFIKEKVLFVHSLNEATHSLLISAVSLMIDSILEFVTELVDECNDQTHIESLMGILSIFLKIDGSFISQDQLVSLQPYLLDESSAGNSLCFYTLQIFRFTLPRMHSLKPAFVTQCLSILLSRITKFNARDLDEAMPCLWLLANESNETIKLAKACIASLHMIRPYITKIKAPEYKPDSKIQRLLFLLGNFGRYCKFSEHQGLFLTSKLGMKQNESVTSLIFKHLLIFCSETLNSDLKRVAVRNLINVCITNARFFMSEQLLSVIDQAYEASDMSLQDVVTKGLGTFLELEEKKVIELNGLESKDSKRVKLDVAVFHGESANYVNDGICSALVQRYLEPIMKNCLVDELDHSFKSIRFLQLVVKMGFANPKLCFPTIIALESSAIFSVRSAATLMHEELFEKHESLIESSYIEGLKLAVEYRKRLSPDLFQEKYFLITCMKIIQTNRNSARKFLKIVTKSFNMIDLSKPSQDLEVVSAFIGFISVNLSVVTLKTQEEVLMIIDATERTLDTVGIDFSEQRRNIDSEDGWYKLGLISKCLESLMLLRSVLLSNYNVSSEKIEKYRLTPNSKDFYASINKVDSQEVKLDKTDMNLKSKGRAFAKSVCKSFNPLNFLPSDPIH</sequence>
<dbReference type="InterPro" id="IPR024986">
    <property type="entry name" value="Nipped-B_C"/>
</dbReference>
<evidence type="ECO:0000256" key="1">
    <source>
        <dbReference type="RuleBase" id="RU364107"/>
    </source>
</evidence>
<dbReference type="GO" id="GO:0071169">
    <property type="term" value="P:establishment of protein localization to chromatin"/>
    <property type="evidence" value="ECO:0007669"/>
    <property type="project" value="TreeGrafter"/>
</dbReference>
<dbReference type="Proteomes" id="UP000094801">
    <property type="component" value="Unassembled WGS sequence"/>
</dbReference>
<dbReference type="GO" id="GO:0010468">
    <property type="term" value="P:regulation of gene expression"/>
    <property type="evidence" value="ECO:0007669"/>
    <property type="project" value="InterPro"/>
</dbReference>
<keyword evidence="1" id="KW-0677">Repeat</keyword>
<dbReference type="GO" id="GO:0003682">
    <property type="term" value="F:chromatin binding"/>
    <property type="evidence" value="ECO:0007669"/>
    <property type="project" value="TreeGrafter"/>
</dbReference>
<comment type="similarity">
    <text evidence="1">Belongs to the SCC2/Nipped-B family.</text>
</comment>
<dbReference type="OrthoDB" id="418242at2759"/>
<evidence type="ECO:0000313" key="3">
    <source>
        <dbReference type="EMBL" id="ODV87437.1"/>
    </source>
</evidence>
<dbReference type="GO" id="GO:0061775">
    <property type="term" value="F:cohesin loader activity"/>
    <property type="evidence" value="ECO:0007669"/>
    <property type="project" value="InterPro"/>
</dbReference>
<dbReference type="PANTHER" id="PTHR21704">
    <property type="entry name" value="NIPPED-B-LIKE PROTEIN DELANGIN SCC2-RELATED"/>
    <property type="match status" value="1"/>
</dbReference>
<dbReference type="SUPFAM" id="SSF48371">
    <property type="entry name" value="ARM repeat"/>
    <property type="match status" value="1"/>
</dbReference>
<dbReference type="CDD" id="cd23958">
    <property type="entry name" value="SCC2"/>
    <property type="match status" value="1"/>
</dbReference>
<evidence type="ECO:0000259" key="2">
    <source>
        <dbReference type="Pfam" id="PF12830"/>
    </source>
</evidence>
<dbReference type="InterPro" id="IPR016024">
    <property type="entry name" value="ARM-type_fold"/>
</dbReference>
<dbReference type="Pfam" id="PF12830">
    <property type="entry name" value="Nipped-B_C"/>
    <property type="match status" value="1"/>
</dbReference>
<gene>
    <name evidence="3" type="ORF">CANARDRAFT_21388</name>
</gene>
<reference evidence="4" key="1">
    <citation type="submission" date="2016-04" db="EMBL/GenBank/DDBJ databases">
        <title>Comparative genomics of biotechnologically important yeasts.</title>
        <authorList>
            <consortium name="DOE Joint Genome Institute"/>
            <person name="Riley R."/>
            <person name="Haridas S."/>
            <person name="Wolfe K.H."/>
            <person name="Lopes M.R."/>
            <person name="Hittinger C.T."/>
            <person name="Goker M."/>
            <person name="Salamov A."/>
            <person name="Wisecaver J."/>
            <person name="Long T.M."/>
            <person name="Aerts A.L."/>
            <person name="Barry K."/>
            <person name="Choi C."/>
            <person name="Clum A."/>
            <person name="Coughlan A.Y."/>
            <person name="Deshpande S."/>
            <person name="Douglass A.P."/>
            <person name="Hanson S.J."/>
            <person name="Klenk H.-P."/>
            <person name="Labutti K."/>
            <person name="Lapidus A."/>
            <person name="Lindquist E."/>
            <person name="Lipzen A."/>
            <person name="Meier-Kolthoff J.P."/>
            <person name="Ohm R.A."/>
            <person name="Otillar R.P."/>
            <person name="Pangilinan J."/>
            <person name="Peng Y."/>
            <person name="Rokas A."/>
            <person name="Rosa C.A."/>
            <person name="Scheuner C."/>
            <person name="Sibirny A.A."/>
            <person name="Slot J.C."/>
            <person name="Stielow J.B."/>
            <person name="Sun H."/>
            <person name="Kurtzman C.P."/>
            <person name="Blackwell M."/>
            <person name="Grigoriev I.V."/>
            <person name="Jeffries T.W."/>
        </authorList>
    </citation>
    <scope>NUCLEOTIDE SEQUENCE [LARGE SCALE GENOMIC DNA]</scope>
    <source>
        <strain evidence="4">NRRL YB-2248</strain>
    </source>
</reference>
<dbReference type="GO" id="GO:0090694">
    <property type="term" value="C:Scc2-Scc4 cohesin loading complex"/>
    <property type="evidence" value="ECO:0007669"/>
    <property type="project" value="TreeGrafter"/>
</dbReference>
<name>A0A1E4T6P3_9ASCO</name>
<dbReference type="InterPro" id="IPR011989">
    <property type="entry name" value="ARM-like"/>
</dbReference>
<dbReference type="InterPro" id="IPR033031">
    <property type="entry name" value="Scc2/Nipped-B"/>
</dbReference>
<proteinExistence type="inferred from homology"/>
<dbReference type="Gene3D" id="1.25.10.10">
    <property type="entry name" value="Leucine-rich Repeat Variant"/>
    <property type="match status" value="1"/>
</dbReference>
<dbReference type="PANTHER" id="PTHR21704:SF18">
    <property type="entry name" value="NIPPED-B-LIKE PROTEIN"/>
    <property type="match status" value="1"/>
</dbReference>
<dbReference type="STRING" id="983967.A0A1E4T6P3"/>
<comment type="subcellular location">
    <subcellularLocation>
        <location evidence="1">Nucleus</location>
    </subcellularLocation>
</comment>
<evidence type="ECO:0000313" key="4">
    <source>
        <dbReference type="Proteomes" id="UP000094801"/>
    </source>
</evidence>
<dbReference type="GO" id="GO:0140588">
    <property type="term" value="P:chromatin looping"/>
    <property type="evidence" value="ECO:0007669"/>
    <property type="project" value="InterPro"/>
</dbReference>
<keyword evidence="1" id="KW-0131">Cell cycle</keyword>
<feature type="domain" description="Sister chromatid cohesion C-terminal" evidence="2">
    <location>
        <begin position="1281"/>
        <end position="1459"/>
    </location>
</feature>
<accession>A0A1E4T6P3</accession>
<dbReference type="EMBL" id="KV453848">
    <property type="protein sequence ID" value="ODV87437.1"/>
    <property type="molecule type" value="Genomic_DNA"/>
</dbReference>
<keyword evidence="4" id="KW-1185">Reference proteome</keyword>
<dbReference type="GO" id="GO:0034087">
    <property type="term" value="P:establishment of mitotic sister chromatid cohesion"/>
    <property type="evidence" value="ECO:0007669"/>
    <property type="project" value="TreeGrafter"/>
</dbReference>
<protein>
    <recommendedName>
        <fullName evidence="1">Sister chromatid cohesion protein</fullName>
    </recommendedName>
</protein>
<dbReference type="GO" id="GO:1990414">
    <property type="term" value="P:replication-born double-strand break repair via sister chromatid exchange"/>
    <property type="evidence" value="ECO:0007669"/>
    <property type="project" value="TreeGrafter"/>
</dbReference>
<organism evidence="3 4">
    <name type="scientific">[Candida] arabinofermentans NRRL YB-2248</name>
    <dbReference type="NCBI Taxonomy" id="983967"/>
    <lineage>
        <taxon>Eukaryota</taxon>
        <taxon>Fungi</taxon>
        <taxon>Dikarya</taxon>
        <taxon>Ascomycota</taxon>
        <taxon>Saccharomycotina</taxon>
        <taxon>Pichiomycetes</taxon>
        <taxon>Pichiales</taxon>
        <taxon>Pichiaceae</taxon>
        <taxon>Ogataea</taxon>
        <taxon>Ogataea/Candida clade</taxon>
    </lineage>
</organism>